<sequence>MSPSMLSPPKTPGSDDVPAHIALSANADIRKRLVPLEPISAIEGTETLVPAPTKPIEVPVIHYPASKFPVYGDNVLLVIPTENANKVRILTEAFRKKNTRSGVEVHELKFPVDSEVGEQPYDEAGLQGATNRIVNALREVAKLNLVFLPTEYDGVLFRQKKIGTVIVASIENFIDTISDKEGRAVDYGLVTIHNVTTGKTVAVQSDGVTIPARFLEIARSFGFEDDDERHGCLTVGEVMATRVEGVDKADWHKVVAGKSRYDLLAEAIDGLKIPW</sequence>
<protein>
    <recommendedName>
        <fullName evidence="3">Non-canonical purine NTP phosphatase/PRRC1 domain-containing protein</fullName>
    </recommendedName>
</protein>
<evidence type="ECO:0008006" key="3">
    <source>
        <dbReference type="Google" id="ProtNLM"/>
    </source>
</evidence>
<organism evidence="1 2">
    <name type="scientific">Podospora didyma</name>
    <dbReference type="NCBI Taxonomy" id="330526"/>
    <lineage>
        <taxon>Eukaryota</taxon>
        <taxon>Fungi</taxon>
        <taxon>Dikarya</taxon>
        <taxon>Ascomycota</taxon>
        <taxon>Pezizomycotina</taxon>
        <taxon>Sordariomycetes</taxon>
        <taxon>Sordariomycetidae</taxon>
        <taxon>Sordariales</taxon>
        <taxon>Podosporaceae</taxon>
        <taxon>Podospora</taxon>
    </lineage>
</organism>
<proteinExistence type="predicted"/>
<dbReference type="EMBL" id="JAULSW010000001">
    <property type="protein sequence ID" value="KAK3393533.1"/>
    <property type="molecule type" value="Genomic_DNA"/>
</dbReference>
<dbReference type="InterPro" id="IPR029001">
    <property type="entry name" value="ITPase-like_fam"/>
</dbReference>
<evidence type="ECO:0000313" key="2">
    <source>
        <dbReference type="Proteomes" id="UP001285441"/>
    </source>
</evidence>
<dbReference type="AlphaFoldDB" id="A0AAE0U774"/>
<gene>
    <name evidence="1" type="ORF">B0H63DRAFT_516720</name>
</gene>
<name>A0AAE0U774_9PEZI</name>
<dbReference type="Proteomes" id="UP001285441">
    <property type="component" value="Unassembled WGS sequence"/>
</dbReference>
<keyword evidence="2" id="KW-1185">Reference proteome</keyword>
<reference evidence="1" key="1">
    <citation type="journal article" date="2023" name="Mol. Phylogenet. Evol.">
        <title>Genome-scale phylogeny and comparative genomics of the fungal order Sordariales.</title>
        <authorList>
            <person name="Hensen N."/>
            <person name="Bonometti L."/>
            <person name="Westerberg I."/>
            <person name="Brannstrom I.O."/>
            <person name="Guillou S."/>
            <person name="Cros-Aarteil S."/>
            <person name="Calhoun S."/>
            <person name="Haridas S."/>
            <person name="Kuo A."/>
            <person name="Mondo S."/>
            <person name="Pangilinan J."/>
            <person name="Riley R."/>
            <person name="LaButti K."/>
            <person name="Andreopoulos B."/>
            <person name="Lipzen A."/>
            <person name="Chen C."/>
            <person name="Yan M."/>
            <person name="Daum C."/>
            <person name="Ng V."/>
            <person name="Clum A."/>
            <person name="Steindorff A."/>
            <person name="Ohm R.A."/>
            <person name="Martin F."/>
            <person name="Silar P."/>
            <person name="Natvig D.O."/>
            <person name="Lalanne C."/>
            <person name="Gautier V."/>
            <person name="Ament-Velasquez S.L."/>
            <person name="Kruys A."/>
            <person name="Hutchinson M.I."/>
            <person name="Powell A.J."/>
            <person name="Barry K."/>
            <person name="Miller A.N."/>
            <person name="Grigoriev I.V."/>
            <person name="Debuchy R."/>
            <person name="Gladieux P."/>
            <person name="Hiltunen Thoren M."/>
            <person name="Johannesson H."/>
        </authorList>
    </citation>
    <scope>NUCLEOTIDE SEQUENCE</scope>
    <source>
        <strain evidence="1">CBS 232.78</strain>
    </source>
</reference>
<accession>A0AAE0U774</accession>
<reference evidence="1" key="2">
    <citation type="submission" date="2023-06" db="EMBL/GenBank/DDBJ databases">
        <authorList>
            <consortium name="Lawrence Berkeley National Laboratory"/>
            <person name="Haridas S."/>
            <person name="Hensen N."/>
            <person name="Bonometti L."/>
            <person name="Westerberg I."/>
            <person name="Brannstrom I.O."/>
            <person name="Guillou S."/>
            <person name="Cros-Aarteil S."/>
            <person name="Calhoun S."/>
            <person name="Kuo A."/>
            <person name="Mondo S."/>
            <person name="Pangilinan J."/>
            <person name="Riley R."/>
            <person name="LaButti K."/>
            <person name="Andreopoulos B."/>
            <person name="Lipzen A."/>
            <person name="Chen C."/>
            <person name="Yanf M."/>
            <person name="Daum C."/>
            <person name="Ng V."/>
            <person name="Clum A."/>
            <person name="Steindorff A."/>
            <person name="Ohm R."/>
            <person name="Martin F."/>
            <person name="Silar P."/>
            <person name="Natvig D."/>
            <person name="Lalanne C."/>
            <person name="Gautier V."/>
            <person name="Ament-velasquez S.L."/>
            <person name="Kruys A."/>
            <person name="Hutchinson M.I."/>
            <person name="Powell A.J."/>
            <person name="Barry K."/>
            <person name="Miller A.N."/>
            <person name="Grigoriev I.V."/>
            <person name="Debuchy R."/>
            <person name="Gladieux P."/>
            <person name="Thoren M.H."/>
            <person name="Johannesson H."/>
        </authorList>
    </citation>
    <scope>NUCLEOTIDE SEQUENCE</scope>
    <source>
        <strain evidence="1">CBS 232.78</strain>
    </source>
</reference>
<dbReference type="SUPFAM" id="SSF52972">
    <property type="entry name" value="ITPase-like"/>
    <property type="match status" value="1"/>
</dbReference>
<comment type="caution">
    <text evidence="1">The sequence shown here is derived from an EMBL/GenBank/DDBJ whole genome shotgun (WGS) entry which is preliminary data.</text>
</comment>
<dbReference type="Gene3D" id="3.90.950.10">
    <property type="match status" value="1"/>
</dbReference>
<evidence type="ECO:0000313" key="1">
    <source>
        <dbReference type="EMBL" id="KAK3393533.1"/>
    </source>
</evidence>